<dbReference type="PRINTS" id="PR00455">
    <property type="entry name" value="HTHTETR"/>
</dbReference>
<comment type="caution">
    <text evidence="6">The sequence shown here is derived from an EMBL/GenBank/DDBJ whole genome shotgun (WGS) entry which is preliminary data.</text>
</comment>
<feature type="DNA-binding region" description="H-T-H motif" evidence="4">
    <location>
        <begin position="31"/>
        <end position="50"/>
    </location>
</feature>
<gene>
    <name evidence="6" type="ORF">EGM88_09180</name>
</gene>
<proteinExistence type="predicted"/>
<dbReference type="OrthoDB" id="9798857at2"/>
<dbReference type="EMBL" id="RPFJ01000011">
    <property type="protein sequence ID" value="RPD96529.1"/>
    <property type="molecule type" value="Genomic_DNA"/>
</dbReference>
<accession>A0A3N4NY77</accession>
<evidence type="ECO:0000256" key="2">
    <source>
        <dbReference type="ARBA" id="ARBA00023125"/>
    </source>
</evidence>
<dbReference type="SUPFAM" id="SSF48498">
    <property type="entry name" value="Tetracyclin repressor-like, C-terminal domain"/>
    <property type="match status" value="1"/>
</dbReference>
<dbReference type="PANTHER" id="PTHR47506:SF3">
    <property type="entry name" value="HTH-TYPE TRANSCRIPTIONAL REGULATOR LMRA"/>
    <property type="match status" value="1"/>
</dbReference>
<dbReference type="InterPro" id="IPR036271">
    <property type="entry name" value="Tet_transcr_reg_TetR-rel_C_sf"/>
</dbReference>
<keyword evidence="3" id="KW-0804">Transcription</keyword>
<keyword evidence="2 4" id="KW-0238">DNA-binding</keyword>
<dbReference type="InterPro" id="IPR009057">
    <property type="entry name" value="Homeodomain-like_sf"/>
</dbReference>
<dbReference type="SUPFAM" id="SSF46689">
    <property type="entry name" value="Homeodomain-like"/>
    <property type="match status" value="1"/>
</dbReference>
<evidence type="ECO:0000313" key="6">
    <source>
        <dbReference type="EMBL" id="RPD96529.1"/>
    </source>
</evidence>
<dbReference type="PANTHER" id="PTHR47506">
    <property type="entry name" value="TRANSCRIPTIONAL REGULATORY PROTEIN"/>
    <property type="match status" value="1"/>
</dbReference>
<dbReference type="PROSITE" id="PS50977">
    <property type="entry name" value="HTH_TETR_2"/>
    <property type="match status" value="1"/>
</dbReference>
<protein>
    <submittedName>
        <fullName evidence="6">TetR/AcrR family transcriptional regulator</fullName>
    </submittedName>
</protein>
<dbReference type="GO" id="GO:0003677">
    <property type="term" value="F:DNA binding"/>
    <property type="evidence" value="ECO:0007669"/>
    <property type="project" value="UniProtKB-UniRule"/>
</dbReference>
<dbReference type="AlphaFoldDB" id="A0A3N4NY77"/>
<evidence type="ECO:0000256" key="4">
    <source>
        <dbReference type="PROSITE-ProRule" id="PRU00335"/>
    </source>
</evidence>
<dbReference type="InterPro" id="IPR023772">
    <property type="entry name" value="DNA-bd_HTH_TetR-type_CS"/>
</dbReference>
<dbReference type="InterPro" id="IPR011075">
    <property type="entry name" value="TetR_C"/>
</dbReference>
<dbReference type="Pfam" id="PF16925">
    <property type="entry name" value="TetR_C_13"/>
    <property type="match status" value="1"/>
</dbReference>
<organism evidence="6 7">
    <name type="scientific">Aureibaculum marinum</name>
    <dbReference type="NCBI Taxonomy" id="2487930"/>
    <lineage>
        <taxon>Bacteria</taxon>
        <taxon>Pseudomonadati</taxon>
        <taxon>Bacteroidota</taxon>
        <taxon>Flavobacteriia</taxon>
        <taxon>Flavobacteriales</taxon>
        <taxon>Flavobacteriaceae</taxon>
        <taxon>Aureibaculum</taxon>
    </lineage>
</organism>
<evidence type="ECO:0000313" key="7">
    <source>
        <dbReference type="Proteomes" id="UP000270856"/>
    </source>
</evidence>
<dbReference type="Proteomes" id="UP000270856">
    <property type="component" value="Unassembled WGS sequence"/>
</dbReference>
<dbReference type="Pfam" id="PF00440">
    <property type="entry name" value="TetR_N"/>
    <property type="match status" value="1"/>
</dbReference>
<dbReference type="InterPro" id="IPR001647">
    <property type="entry name" value="HTH_TetR"/>
</dbReference>
<evidence type="ECO:0000256" key="3">
    <source>
        <dbReference type="ARBA" id="ARBA00023163"/>
    </source>
</evidence>
<dbReference type="RefSeq" id="WP_123897755.1">
    <property type="nucleotide sequence ID" value="NZ_RPFJ01000011.1"/>
</dbReference>
<evidence type="ECO:0000256" key="1">
    <source>
        <dbReference type="ARBA" id="ARBA00023015"/>
    </source>
</evidence>
<dbReference type="PROSITE" id="PS01081">
    <property type="entry name" value="HTH_TETR_1"/>
    <property type="match status" value="1"/>
</dbReference>
<name>A0A3N4NY77_9FLAO</name>
<evidence type="ECO:0000259" key="5">
    <source>
        <dbReference type="PROSITE" id="PS50977"/>
    </source>
</evidence>
<sequence>MTQEIKRKLTRQKLIDKGYELINTYGYHAISIDTIIKEVNLTKGAFYYHFENKHHFVEAIIEERMGKEIHSNFIEPLSERGNPVFILTDLLQEKLINDKSLKKNLGSPLINFIVDLSYEANDYDLQLKLKDIMNEWKVALINFLYRGIDDGYLSRHINTEPVAEFIISSLEGARTMKRVTNDNSIFYNYIEQFKNYLDTLKATNEATGVHRYQLVS</sequence>
<reference evidence="6 7" key="1">
    <citation type="submission" date="2018-11" db="EMBL/GenBank/DDBJ databases">
        <title>Aureibaculum marinum gen. nov., sp. nov., a member of the family Flavobacteriaceae isolated from the Bohai Sea.</title>
        <authorList>
            <person name="Ji X."/>
        </authorList>
    </citation>
    <scope>NUCLEOTIDE SEQUENCE [LARGE SCALE GENOMIC DNA]</scope>
    <source>
        <strain evidence="6 7">BH-SD17</strain>
    </source>
</reference>
<keyword evidence="1" id="KW-0805">Transcription regulation</keyword>
<feature type="domain" description="HTH tetR-type" evidence="5">
    <location>
        <begin position="8"/>
        <end position="68"/>
    </location>
</feature>
<keyword evidence="7" id="KW-1185">Reference proteome</keyword>
<dbReference type="Gene3D" id="1.10.357.10">
    <property type="entry name" value="Tetracycline Repressor, domain 2"/>
    <property type="match status" value="1"/>
</dbReference>